<feature type="coiled-coil region" evidence="8">
    <location>
        <begin position="276"/>
        <end position="306"/>
    </location>
</feature>
<keyword evidence="6" id="KW-0862">Zinc</keyword>
<keyword evidence="6" id="KW-0479">Metal-binding</keyword>
<dbReference type="GO" id="GO:0003009">
    <property type="term" value="P:skeletal muscle contraction"/>
    <property type="evidence" value="ECO:0007669"/>
    <property type="project" value="TreeGrafter"/>
</dbReference>
<keyword evidence="6" id="KW-0863">Zinc-finger</keyword>
<comment type="subcellular location">
    <subcellularLocation>
        <location evidence="1">Cell membrane</location>
    </subcellularLocation>
    <subcellularLocation>
        <location evidence="2">Cytoplasm</location>
    </subcellularLocation>
</comment>
<dbReference type="OrthoDB" id="6250593at2759"/>
<keyword evidence="4" id="KW-0963">Cytoplasm</keyword>
<dbReference type="GO" id="GO:0005737">
    <property type="term" value="C:cytoplasm"/>
    <property type="evidence" value="ECO:0007669"/>
    <property type="project" value="UniProtKB-SubCell"/>
</dbReference>
<keyword evidence="10" id="KW-1185">Reference proteome</keyword>
<evidence type="ECO:0000313" key="10">
    <source>
        <dbReference type="Proteomes" id="UP000325440"/>
    </source>
</evidence>
<dbReference type="EMBL" id="CABPRJ010001914">
    <property type="protein sequence ID" value="VVC41250.1"/>
    <property type="molecule type" value="Genomic_DNA"/>
</dbReference>
<name>A0A5E4NFD9_9HEMI</name>
<gene>
    <name evidence="9" type="ORF">CINCED_3A006307</name>
</gene>
<dbReference type="InterPro" id="IPR039688">
    <property type="entry name" value="STAC1/2/3"/>
</dbReference>
<organism evidence="9 10">
    <name type="scientific">Cinara cedri</name>
    <dbReference type="NCBI Taxonomy" id="506608"/>
    <lineage>
        <taxon>Eukaryota</taxon>
        <taxon>Metazoa</taxon>
        <taxon>Ecdysozoa</taxon>
        <taxon>Arthropoda</taxon>
        <taxon>Hexapoda</taxon>
        <taxon>Insecta</taxon>
        <taxon>Pterygota</taxon>
        <taxon>Neoptera</taxon>
        <taxon>Paraneoptera</taxon>
        <taxon>Hemiptera</taxon>
        <taxon>Sternorrhyncha</taxon>
        <taxon>Aphidomorpha</taxon>
        <taxon>Aphidoidea</taxon>
        <taxon>Aphididae</taxon>
        <taxon>Lachninae</taxon>
        <taxon>Cinara</taxon>
    </lineage>
</organism>
<keyword evidence="5" id="KW-0677">Repeat</keyword>
<keyword evidence="3" id="KW-1003">Cell membrane</keyword>
<keyword evidence="8" id="KW-0175">Coiled coil</keyword>
<dbReference type="PANTHER" id="PTHR15135:SF7">
    <property type="entry name" value="STAC-LIKE, ISOFORM J"/>
    <property type="match status" value="1"/>
</dbReference>
<evidence type="ECO:0000256" key="3">
    <source>
        <dbReference type="ARBA" id="ARBA00022475"/>
    </source>
</evidence>
<dbReference type="SUPFAM" id="SSF103657">
    <property type="entry name" value="BAR/IMD domain-like"/>
    <property type="match status" value="1"/>
</dbReference>
<sequence length="383" mass="43541">MYEQHAAELQLLVTNFRKKNIDLRKDRPSFPSQLFYTWETFLQEVETDSKSISDVATVLGRQISRPLLDRSYYRKVQSRKVFSQRDSLELILQKAEDKLAKCREDYKRSFLAQLSSPNSSASLSSYLDAHNAYVTQLHATNGMVNQYNQHVLPQLLQELEDVYSDLCVSLSDAVFQGSDIIYTKSNDQSKRYNALGSQCRQLTPSSDLAAFARSLIPLPAPPHSSQRTRCYCPPQAPADTEGMVLDPVVTEAMAQLALKNDLVVDRLASLDVKAGYDTIRAELMDLESQMKQIQDSVETLKRLQQRSLEQSMFNKANELQEEISSKRFEYRNAQIHLAAVKSQNFYGDITEEFIVPQTISVIILSIDKKLKLYISTSDVPANM</sequence>
<dbReference type="InterPro" id="IPR027267">
    <property type="entry name" value="AH/BAR_dom_sf"/>
</dbReference>
<dbReference type="Proteomes" id="UP000325440">
    <property type="component" value="Unassembled WGS sequence"/>
</dbReference>
<evidence type="ECO:0000256" key="5">
    <source>
        <dbReference type="ARBA" id="ARBA00022737"/>
    </source>
</evidence>
<evidence type="ECO:0000256" key="2">
    <source>
        <dbReference type="ARBA" id="ARBA00004496"/>
    </source>
</evidence>
<dbReference type="GO" id="GO:0005886">
    <property type="term" value="C:plasma membrane"/>
    <property type="evidence" value="ECO:0007669"/>
    <property type="project" value="UniProtKB-SubCell"/>
</dbReference>
<evidence type="ECO:0000256" key="7">
    <source>
        <dbReference type="ARBA" id="ARBA00023136"/>
    </source>
</evidence>
<evidence type="ECO:0000256" key="1">
    <source>
        <dbReference type="ARBA" id="ARBA00004236"/>
    </source>
</evidence>
<accession>A0A5E4NFD9</accession>
<dbReference type="GO" id="GO:0008270">
    <property type="term" value="F:zinc ion binding"/>
    <property type="evidence" value="ECO:0007669"/>
    <property type="project" value="UniProtKB-KW"/>
</dbReference>
<evidence type="ECO:0000256" key="6">
    <source>
        <dbReference type="ARBA" id="ARBA00022771"/>
    </source>
</evidence>
<reference evidence="9 10" key="1">
    <citation type="submission" date="2019-08" db="EMBL/GenBank/DDBJ databases">
        <authorList>
            <person name="Alioto T."/>
            <person name="Alioto T."/>
            <person name="Gomez Garrido J."/>
        </authorList>
    </citation>
    <scope>NUCLEOTIDE SEQUENCE [LARGE SCALE GENOMIC DNA]</scope>
</reference>
<dbReference type="Gene3D" id="1.20.1270.60">
    <property type="entry name" value="Arfaptin homology (AH) domain/BAR domain"/>
    <property type="match status" value="1"/>
</dbReference>
<dbReference type="AlphaFoldDB" id="A0A5E4NFD9"/>
<evidence type="ECO:0000256" key="4">
    <source>
        <dbReference type="ARBA" id="ARBA00022490"/>
    </source>
</evidence>
<dbReference type="GO" id="GO:1903078">
    <property type="term" value="P:positive regulation of protein localization to plasma membrane"/>
    <property type="evidence" value="ECO:0007669"/>
    <property type="project" value="TreeGrafter"/>
</dbReference>
<dbReference type="PANTHER" id="PTHR15135">
    <property type="entry name" value="STAC"/>
    <property type="match status" value="1"/>
</dbReference>
<evidence type="ECO:0000256" key="8">
    <source>
        <dbReference type="SAM" id="Coils"/>
    </source>
</evidence>
<keyword evidence="7" id="KW-0472">Membrane</keyword>
<evidence type="ECO:0000313" key="9">
    <source>
        <dbReference type="EMBL" id="VVC41250.1"/>
    </source>
</evidence>
<protein>
    <submittedName>
        <fullName evidence="9">Arfaptin homology (AH) domain/BAR domain</fullName>
    </submittedName>
</protein>
<proteinExistence type="predicted"/>